<evidence type="ECO:0000313" key="2">
    <source>
        <dbReference type="EMBL" id="KAI1692923.1"/>
    </source>
</evidence>
<dbReference type="PANTHER" id="PTHR12011:SF465">
    <property type="entry name" value="GPS DOMAIN-CONTAINING PROTEIN"/>
    <property type="match status" value="1"/>
</dbReference>
<feature type="transmembrane region" description="Helical" evidence="1">
    <location>
        <begin position="912"/>
        <end position="934"/>
    </location>
</feature>
<feature type="transmembrane region" description="Helical" evidence="1">
    <location>
        <begin position="721"/>
        <end position="737"/>
    </location>
</feature>
<keyword evidence="1" id="KW-1133">Transmembrane helix</keyword>
<accession>A0AAD4MGG4</accession>
<feature type="transmembrane region" description="Helical" evidence="1">
    <location>
        <begin position="796"/>
        <end position="820"/>
    </location>
</feature>
<organism evidence="2 3">
    <name type="scientific">Ditylenchus destructor</name>
    <dbReference type="NCBI Taxonomy" id="166010"/>
    <lineage>
        <taxon>Eukaryota</taxon>
        <taxon>Metazoa</taxon>
        <taxon>Ecdysozoa</taxon>
        <taxon>Nematoda</taxon>
        <taxon>Chromadorea</taxon>
        <taxon>Rhabditida</taxon>
        <taxon>Tylenchina</taxon>
        <taxon>Tylenchomorpha</taxon>
        <taxon>Sphaerularioidea</taxon>
        <taxon>Anguinidae</taxon>
        <taxon>Anguininae</taxon>
        <taxon>Ditylenchus</taxon>
    </lineage>
</organism>
<reference evidence="2" key="1">
    <citation type="submission" date="2022-01" db="EMBL/GenBank/DDBJ databases">
        <title>Genome Sequence Resource for Two Populations of Ditylenchus destructor, the Migratory Endoparasitic Phytonematode.</title>
        <authorList>
            <person name="Zhang H."/>
            <person name="Lin R."/>
            <person name="Xie B."/>
        </authorList>
    </citation>
    <scope>NUCLEOTIDE SEQUENCE</scope>
    <source>
        <strain evidence="2">BazhouSP</strain>
    </source>
</reference>
<dbReference type="GO" id="GO:0005886">
    <property type="term" value="C:plasma membrane"/>
    <property type="evidence" value="ECO:0007669"/>
    <property type="project" value="TreeGrafter"/>
</dbReference>
<comment type="caution">
    <text evidence="2">The sequence shown here is derived from an EMBL/GenBank/DDBJ whole genome shotgun (WGS) entry which is preliminary data.</text>
</comment>
<keyword evidence="1" id="KW-0472">Membrane</keyword>
<feature type="transmembrane region" description="Helical" evidence="1">
    <location>
        <begin position="940"/>
        <end position="962"/>
    </location>
</feature>
<feature type="transmembrane region" description="Helical" evidence="1">
    <location>
        <begin position="671"/>
        <end position="692"/>
    </location>
</feature>
<keyword evidence="1" id="KW-0812">Transmembrane</keyword>
<dbReference type="EMBL" id="JAKKPZ010000696">
    <property type="protein sequence ID" value="KAI1692923.1"/>
    <property type="molecule type" value="Genomic_DNA"/>
</dbReference>
<name>A0AAD4MGG4_9BILA</name>
<proteinExistence type="predicted"/>
<dbReference type="PANTHER" id="PTHR12011">
    <property type="entry name" value="ADHESION G-PROTEIN COUPLED RECEPTOR"/>
    <property type="match status" value="1"/>
</dbReference>
<dbReference type="AlphaFoldDB" id="A0AAD4MGG4"/>
<evidence type="ECO:0000256" key="1">
    <source>
        <dbReference type="SAM" id="Phobius"/>
    </source>
</evidence>
<keyword evidence="3" id="KW-1185">Reference proteome</keyword>
<dbReference type="Gene3D" id="1.20.1070.10">
    <property type="entry name" value="Rhodopsin 7-helix transmembrane proteins"/>
    <property type="match status" value="1"/>
</dbReference>
<protein>
    <submittedName>
        <fullName evidence="2">MeTHuselah like protein</fullName>
    </submittedName>
</protein>
<evidence type="ECO:0000313" key="3">
    <source>
        <dbReference type="Proteomes" id="UP001201812"/>
    </source>
</evidence>
<sequence length="970" mass="111509">MMRTIFLCTAMLYRFFGVCYMDIANYYVYLETCQDRFCYAVRGINISYNTNSQAVSLLCATPTPLDEEETLPRAIAKGATTYEDVKQLMNVDFSVVQPCNDTNPLLLEDDRGGSHAVAISVFYQDFGPDGPQNGFTRGNMFIHGVIINFQSNGSVSILTPVWANHPERTNLTFNETSSHCSVYEDADKRACVCKENNAREYCLHLDYKQFDPSRTDKNSSTNKIEYHYYHIYGRLTVNNLHYYYYFEMYTDKLFQYYMYVQRYSASTLREAGGNQSISLCMSYNGTALEVEYNWQRNMCKIVTIKNANQNFTLFAKFHDAEWHSLLWFDYLRWTKSYIPGYCSYDEQILDDVIHPFAICMRRNVTEKFYKNITQGGLTSTTLRITTDYSESAQKISQTTRKIMEPSSLLDKDVMEEFILQIAEKRNISGEIVTNVLYILDTFLNSTQPALKHDSSKILQSLNSIVRNSCCDIDFIGDWSLVVQRHALSCLITDPNEWPTMNKTPKNPNYGSRNENYASIEIPYETVCGEGKHHEYIVIYYLFSNQMLFSEKEEAEPENACELKKRPQQNVPVLSAQLIDKLSMETIHQINVHKKYKPMAKIVFPAQLSAKLHGSTKLAYWEGGKWTEAKASKMTVENDHYVYLMTHLTDFTLVVDGLEMDPILCNVALDSISVIINFLSFVGLLILIGHLSIKRYLDTTENDCPTSRKLQKLPSKYEKTRLNYFVVLALFHLGFLLLSDSRDLFWPMSCEFAAMALYWLLLTCIIITTFQSLHILKILACNSLFEKLLICLLRRKGVLFMTLGIPTTVVLIIKTVLPLFFNREDYFCWIRPDYVVPAVVLPLGFLGLNSTFIFCVIFIRIALQGSIFGIYVHFGQSSVRTIISTSTSSTRSVRSNNSSISLISNGAIYVEKAFTLLCIQLMLGIPWICQYLTLFAPHLTASHYIFTIVIGSQGLIFFMLFCYRKIKKRYS</sequence>
<dbReference type="Proteomes" id="UP001201812">
    <property type="component" value="Unassembled WGS sequence"/>
</dbReference>
<gene>
    <name evidence="2" type="ORF">DdX_20950</name>
</gene>
<feature type="transmembrane region" description="Helical" evidence="1">
    <location>
        <begin position="840"/>
        <end position="862"/>
    </location>
</feature>
<feature type="transmembrane region" description="Helical" evidence="1">
    <location>
        <begin position="757"/>
        <end position="775"/>
    </location>
</feature>